<evidence type="ECO:0000313" key="3">
    <source>
        <dbReference type="Proteomes" id="UP000314294"/>
    </source>
</evidence>
<sequence length="187" mass="21685">MHISIMHSPSTFSFFHCSSSFSWILMSLCSSACLTGDNCIYDHQRQRDFKRARAPTRFAFSHTWFSFAILNSTGCPSPGSLTSREYFPAIAPTPTHRATTKHRSFILKTTLHSPEMRACAGGRTDEAEGEKWTEVMRAKTRVAEEWQRLGEVWQKLGEVWQRMGEVWQKLGEMWQRMGEVWQRMGER</sequence>
<organism evidence="2 3">
    <name type="scientific">Liparis tanakae</name>
    <name type="common">Tanaka's snailfish</name>
    <dbReference type="NCBI Taxonomy" id="230148"/>
    <lineage>
        <taxon>Eukaryota</taxon>
        <taxon>Metazoa</taxon>
        <taxon>Chordata</taxon>
        <taxon>Craniata</taxon>
        <taxon>Vertebrata</taxon>
        <taxon>Euteleostomi</taxon>
        <taxon>Actinopterygii</taxon>
        <taxon>Neopterygii</taxon>
        <taxon>Teleostei</taxon>
        <taxon>Neoteleostei</taxon>
        <taxon>Acanthomorphata</taxon>
        <taxon>Eupercaria</taxon>
        <taxon>Perciformes</taxon>
        <taxon>Cottioidei</taxon>
        <taxon>Cottales</taxon>
        <taxon>Liparidae</taxon>
        <taxon>Liparis</taxon>
    </lineage>
</organism>
<name>A0A4Z2FM41_9TELE</name>
<dbReference type="Proteomes" id="UP000314294">
    <property type="component" value="Unassembled WGS sequence"/>
</dbReference>
<evidence type="ECO:0008006" key="4">
    <source>
        <dbReference type="Google" id="ProtNLM"/>
    </source>
</evidence>
<feature type="signal peptide" evidence="1">
    <location>
        <begin position="1"/>
        <end position="36"/>
    </location>
</feature>
<feature type="chain" id="PRO_5021460841" description="C3H1-type domain-containing protein" evidence="1">
    <location>
        <begin position="37"/>
        <end position="187"/>
    </location>
</feature>
<reference evidence="2 3" key="1">
    <citation type="submission" date="2019-03" db="EMBL/GenBank/DDBJ databases">
        <title>First draft genome of Liparis tanakae, snailfish: a comprehensive survey of snailfish specific genes.</title>
        <authorList>
            <person name="Kim W."/>
            <person name="Song I."/>
            <person name="Jeong J.-H."/>
            <person name="Kim D."/>
            <person name="Kim S."/>
            <person name="Ryu S."/>
            <person name="Song J.Y."/>
            <person name="Lee S.K."/>
        </authorList>
    </citation>
    <scope>NUCLEOTIDE SEQUENCE [LARGE SCALE GENOMIC DNA]</scope>
    <source>
        <tissue evidence="2">Muscle</tissue>
    </source>
</reference>
<keyword evidence="1" id="KW-0732">Signal</keyword>
<gene>
    <name evidence="2" type="ORF">EYF80_047736</name>
</gene>
<keyword evidence="3" id="KW-1185">Reference proteome</keyword>
<accession>A0A4Z2FM41</accession>
<protein>
    <recommendedName>
        <fullName evidence="4">C3H1-type domain-containing protein</fullName>
    </recommendedName>
</protein>
<comment type="caution">
    <text evidence="2">The sequence shown here is derived from an EMBL/GenBank/DDBJ whole genome shotgun (WGS) entry which is preliminary data.</text>
</comment>
<evidence type="ECO:0000256" key="1">
    <source>
        <dbReference type="SAM" id="SignalP"/>
    </source>
</evidence>
<dbReference type="AlphaFoldDB" id="A0A4Z2FM41"/>
<dbReference type="EMBL" id="SRLO01001060">
    <property type="protein sequence ID" value="TNN42091.1"/>
    <property type="molecule type" value="Genomic_DNA"/>
</dbReference>
<evidence type="ECO:0000313" key="2">
    <source>
        <dbReference type="EMBL" id="TNN42091.1"/>
    </source>
</evidence>
<proteinExistence type="predicted"/>